<accession>A0A2H8TQF1</accession>
<dbReference type="FunFam" id="3.40.309.10:FF:000004">
    <property type="entry name" value="Succinate-semialdehyde dehydrogenase I"/>
    <property type="match status" value="1"/>
</dbReference>
<dbReference type="OrthoDB" id="310895at2759"/>
<dbReference type="EMBL" id="GFXV01004424">
    <property type="protein sequence ID" value="MBW16229.1"/>
    <property type="molecule type" value="Transcribed_RNA"/>
</dbReference>
<dbReference type="PROSITE" id="PS00687">
    <property type="entry name" value="ALDEHYDE_DEHYDR_GLU"/>
    <property type="match status" value="1"/>
</dbReference>
<dbReference type="FunFam" id="3.40.605.10:FF:000005">
    <property type="entry name" value="Succinate-semialdehyde dehydrogenase I"/>
    <property type="match status" value="1"/>
</dbReference>
<dbReference type="AlphaFoldDB" id="A0A2H8TQF1"/>
<evidence type="ECO:0000256" key="6">
    <source>
        <dbReference type="RuleBase" id="RU003345"/>
    </source>
</evidence>
<evidence type="ECO:0000256" key="4">
    <source>
        <dbReference type="ARBA" id="ARBA00023002"/>
    </source>
</evidence>
<feature type="domain" description="Aldehyde dehydrogenase" evidence="8">
    <location>
        <begin position="34"/>
        <end position="497"/>
    </location>
</feature>
<dbReference type="NCBIfam" id="TIGR01780">
    <property type="entry name" value="SSADH"/>
    <property type="match status" value="1"/>
</dbReference>
<comment type="similarity">
    <text evidence="3 6">Belongs to the aldehyde dehydrogenase family.</text>
</comment>
<proteinExistence type="inferred from homology"/>
<comment type="catalytic activity">
    <reaction evidence="7">
        <text>succinate semialdehyde + NAD(+) + H2O = succinate + NADH + 2 H(+)</text>
        <dbReference type="Rhea" id="RHEA:13217"/>
        <dbReference type="ChEBI" id="CHEBI:15377"/>
        <dbReference type="ChEBI" id="CHEBI:15378"/>
        <dbReference type="ChEBI" id="CHEBI:30031"/>
        <dbReference type="ChEBI" id="CHEBI:57540"/>
        <dbReference type="ChEBI" id="CHEBI:57706"/>
        <dbReference type="ChEBI" id="CHEBI:57945"/>
        <dbReference type="EC" id="1.2.1.24"/>
    </reaction>
</comment>
<comment type="function">
    <text evidence="1">Catalyzes one step in the degradation of the inhibitory neurotransmitter gamma-aminobutyric acid (GABA).</text>
</comment>
<dbReference type="GO" id="GO:0005739">
    <property type="term" value="C:mitochondrion"/>
    <property type="evidence" value="ECO:0007669"/>
    <property type="project" value="UniProtKB-SubCell"/>
</dbReference>
<dbReference type="GO" id="GO:0009450">
    <property type="term" value="P:gamma-aminobutyric acid catabolic process"/>
    <property type="evidence" value="ECO:0007669"/>
    <property type="project" value="UniProtKB-UniRule"/>
</dbReference>
<keyword evidence="7" id="KW-0520">NAD</keyword>
<evidence type="ECO:0000313" key="9">
    <source>
        <dbReference type="EMBL" id="MBW16229.1"/>
    </source>
</evidence>
<organism evidence="9">
    <name type="scientific">Melanaphis sacchari</name>
    <dbReference type="NCBI Taxonomy" id="742174"/>
    <lineage>
        <taxon>Eukaryota</taxon>
        <taxon>Metazoa</taxon>
        <taxon>Ecdysozoa</taxon>
        <taxon>Arthropoda</taxon>
        <taxon>Hexapoda</taxon>
        <taxon>Insecta</taxon>
        <taxon>Pterygota</taxon>
        <taxon>Neoptera</taxon>
        <taxon>Paraneoptera</taxon>
        <taxon>Hemiptera</taxon>
        <taxon>Sternorrhyncha</taxon>
        <taxon>Aphidomorpha</taxon>
        <taxon>Aphidoidea</taxon>
        <taxon>Aphididae</taxon>
        <taxon>Aphidini</taxon>
        <taxon>Melanaphis</taxon>
    </lineage>
</organism>
<dbReference type="Gene3D" id="3.40.309.10">
    <property type="entry name" value="Aldehyde Dehydrogenase, Chain A, domain 2"/>
    <property type="match status" value="1"/>
</dbReference>
<sequence length="504" mass="54706">MLLRSSQGITRSIILCAQRYSTMWPTKAYVNGEWCDAKSGKTFDVVNPATGKTIATVPDLDASDVQVAINAANDAFNTWKKTTAKERSDLLRNWYNILVENKDYLADILTSEAGKPLAESLGEMAYGNSFVEWFSEEARRTYGEHVPSPNKTKEILMIRQPLGPVGLITPWNFPVAMITRKAGAALAAGCTCVIKPAENTPITALALAKFAEDAGIPKGVINVVTTSRENTPEIGKLLCESPDIYGISFTGSTEVGKLLYKQCSSTVKRVGLELGGNAPFIVFNGADINKAVAGAMASKFRNCGQTCVSANRFIIQKNVFSEFVDKLKVEMDKLVMGDGKTCGVNMGPLINLAQADKVDRIVNDAKNKGAKIITGGKRALSFGERFYEPTLITNVTKDMACYVEEIFGPVAVCIEFDTEQEGLEIANSTKRGLAGYFYSNDLSQVWRVAKALEVGMVGINEGIISATEAAFGGVKESGLGREGSHHGMDEYTEIKYICFGNLEY</sequence>
<dbReference type="InterPro" id="IPR050740">
    <property type="entry name" value="Aldehyde_DH_Superfamily"/>
</dbReference>
<evidence type="ECO:0000259" key="8">
    <source>
        <dbReference type="Pfam" id="PF00171"/>
    </source>
</evidence>
<dbReference type="PANTHER" id="PTHR43353:SF5">
    <property type="entry name" value="SUCCINATE-SEMIALDEHYDE DEHYDROGENASE, MITOCHONDRIAL"/>
    <property type="match status" value="1"/>
</dbReference>
<dbReference type="InterPro" id="IPR015590">
    <property type="entry name" value="Aldehyde_DH_dom"/>
</dbReference>
<reference evidence="9" key="1">
    <citation type="submission" date="2017-10" db="EMBL/GenBank/DDBJ databases">
        <title>Transcriptome Assembly of Sugarcane Aphid Adults.</title>
        <authorList>
            <person name="Scully E.D."/>
            <person name="Palmer N.A."/>
            <person name="Geib S.M."/>
            <person name="Sarath G."/>
            <person name="Sattler S.E."/>
        </authorList>
    </citation>
    <scope>NUCLEOTIDE SEQUENCE</scope>
    <source>
        <tissue evidence="9">Whole body</tissue>
    </source>
</reference>
<protein>
    <recommendedName>
        <fullName evidence="7">Succinate-semialdehyde dehydrogenase</fullName>
        <ecNumber evidence="7">1.2.1.24</ecNumber>
    </recommendedName>
</protein>
<evidence type="ECO:0000313" key="10">
    <source>
        <dbReference type="EMBL" id="MBW19136.1"/>
    </source>
</evidence>
<dbReference type="InterPro" id="IPR016163">
    <property type="entry name" value="Ald_DH_C"/>
</dbReference>
<dbReference type="Gene3D" id="3.40.605.10">
    <property type="entry name" value="Aldehyde Dehydrogenase, Chain A, domain 1"/>
    <property type="match status" value="1"/>
</dbReference>
<dbReference type="InterPro" id="IPR016161">
    <property type="entry name" value="Ald_DH/histidinol_DH"/>
</dbReference>
<comment type="subunit">
    <text evidence="7">Homotetramer.</text>
</comment>
<name>A0A2H8TQF1_9HEMI</name>
<evidence type="ECO:0000256" key="5">
    <source>
        <dbReference type="PROSITE-ProRule" id="PRU10007"/>
    </source>
</evidence>
<evidence type="ECO:0000256" key="1">
    <source>
        <dbReference type="ARBA" id="ARBA00003743"/>
    </source>
</evidence>
<dbReference type="EMBL" id="GFXV01007331">
    <property type="protein sequence ID" value="MBW19136.1"/>
    <property type="molecule type" value="Transcribed_RNA"/>
</dbReference>
<evidence type="ECO:0000256" key="7">
    <source>
        <dbReference type="RuleBase" id="RU365091"/>
    </source>
</evidence>
<keyword evidence="7" id="KW-0496">Mitochondrion</keyword>
<dbReference type="UniPathway" id="UPA00733"/>
<dbReference type="CDD" id="cd07103">
    <property type="entry name" value="ALDH_F5_SSADH_GabD"/>
    <property type="match status" value="1"/>
</dbReference>
<dbReference type="SUPFAM" id="SSF53720">
    <property type="entry name" value="ALDH-like"/>
    <property type="match status" value="1"/>
</dbReference>
<dbReference type="InterPro" id="IPR016162">
    <property type="entry name" value="Ald_DH_N"/>
</dbReference>
<dbReference type="EC" id="1.2.1.24" evidence="7"/>
<dbReference type="InterPro" id="IPR029510">
    <property type="entry name" value="Ald_DH_CS_GLU"/>
</dbReference>
<dbReference type="Pfam" id="PF00171">
    <property type="entry name" value="Aldedh"/>
    <property type="match status" value="1"/>
</dbReference>
<dbReference type="PANTHER" id="PTHR43353">
    <property type="entry name" value="SUCCINATE-SEMIALDEHYDE DEHYDROGENASE, MITOCHONDRIAL"/>
    <property type="match status" value="1"/>
</dbReference>
<comment type="pathway">
    <text evidence="2 7">Amino-acid degradation; 4-aminobutanoate degradation.</text>
</comment>
<dbReference type="InterPro" id="IPR010102">
    <property type="entry name" value="Succ_semiAld_DH"/>
</dbReference>
<dbReference type="GO" id="GO:0004777">
    <property type="term" value="F:succinate-semialdehyde dehydrogenase (NAD+) activity"/>
    <property type="evidence" value="ECO:0007669"/>
    <property type="project" value="UniProtKB-UniRule"/>
</dbReference>
<feature type="active site" evidence="5">
    <location>
        <position position="273"/>
    </location>
</feature>
<evidence type="ECO:0000256" key="3">
    <source>
        <dbReference type="ARBA" id="ARBA00009986"/>
    </source>
</evidence>
<keyword evidence="4 6" id="KW-0560">Oxidoreductase</keyword>
<gene>
    <name evidence="9" type="primary">Aldh5a1_1</name>
    <name evidence="10" type="synonym">Aldh5a1_0</name>
</gene>
<evidence type="ECO:0000256" key="2">
    <source>
        <dbReference type="ARBA" id="ARBA00005176"/>
    </source>
</evidence>
<comment type="subcellular location">
    <subcellularLocation>
        <location evidence="7">Mitochondrion</location>
    </subcellularLocation>
</comment>